<dbReference type="PANTHER" id="PTHR47167:SF4">
    <property type="entry name" value="SERINE_THREONINE-PROTEIN KINASE TAO"/>
    <property type="match status" value="1"/>
</dbReference>
<evidence type="ECO:0000256" key="1">
    <source>
        <dbReference type="ARBA" id="ARBA00012513"/>
    </source>
</evidence>
<dbReference type="InterPro" id="IPR000719">
    <property type="entry name" value="Prot_kinase_dom"/>
</dbReference>
<keyword evidence="4" id="KW-0547">Nucleotide-binding</keyword>
<dbReference type="InterPro" id="IPR051234">
    <property type="entry name" value="TAO_STE20_kinase"/>
</dbReference>
<evidence type="ECO:0000256" key="7">
    <source>
        <dbReference type="ARBA" id="ARBA00047899"/>
    </source>
</evidence>
<evidence type="ECO:0000256" key="4">
    <source>
        <dbReference type="ARBA" id="ARBA00022741"/>
    </source>
</evidence>
<dbReference type="Gene3D" id="3.30.200.20">
    <property type="entry name" value="Phosphorylase Kinase, domain 1"/>
    <property type="match status" value="1"/>
</dbReference>
<feature type="compositionally biased region" description="Basic and acidic residues" evidence="9">
    <location>
        <begin position="671"/>
        <end position="686"/>
    </location>
</feature>
<dbReference type="PROSITE" id="PS50011">
    <property type="entry name" value="PROTEIN_KINASE_DOM"/>
    <property type="match status" value="1"/>
</dbReference>
<evidence type="ECO:0000256" key="5">
    <source>
        <dbReference type="ARBA" id="ARBA00022777"/>
    </source>
</evidence>
<comment type="catalytic activity">
    <reaction evidence="7">
        <text>L-threonyl-[protein] + ATP = O-phospho-L-threonyl-[protein] + ADP + H(+)</text>
        <dbReference type="Rhea" id="RHEA:46608"/>
        <dbReference type="Rhea" id="RHEA-COMP:11060"/>
        <dbReference type="Rhea" id="RHEA-COMP:11605"/>
        <dbReference type="ChEBI" id="CHEBI:15378"/>
        <dbReference type="ChEBI" id="CHEBI:30013"/>
        <dbReference type="ChEBI" id="CHEBI:30616"/>
        <dbReference type="ChEBI" id="CHEBI:61977"/>
        <dbReference type="ChEBI" id="CHEBI:456216"/>
        <dbReference type="EC" id="2.7.11.1"/>
    </reaction>
</comment>
<evidence type="ECO:0000256" key="6">
    <source>
        <dbReference type="ARBA" id="ARBA00022840"/>
    </source>
</evidence>
<dbReference type="SMART" id="SM00220">
    <property type="entry name" value="S_TKc"/>
    <property type="match status" value="1"/>
</dbReference>
<evidence type="ECO:0000256" key="2">
    <source>
        <dbReference type="ARBA" id="ARBA00022527"/>
    </source>
</evidence>
<evidence type="ECO:0000256" key="3">
    <source>
        <dbReference type="ARBA" id="ARBA00022679"/>
    </source>
</evidence>
<dbReference type="EMBL" id="CAXLJM020000111">
    <property type="protein sequence ID" value="CAL8136583.1"/>
    <property type="molecule type" value="Genomic_DNA"/>
</dbReference>
<gene>
    <name evidence="11" type="ORF">ODALV1_LOCUS26513</name>
</gene>
<proteinExistence type="predicted"/>
<dbReference type="Pfam" id="PF00069">
    <property type="entry name" value="Pkinase"/>
    <property type="match status" value="1"/>
</dbReference>
<evidence type="ECO:0000313" key="12">
    <source>
        <dbReference type="Proteomes" id="UP001642540"/>
    </source>
</evidence>
<dbReference type="SUPFAM" id="SSF56112">
    <property type="entry name" value="Protein kinase-like (PK-like)"/>
    <property type="match status" value="1"/>
</dbReference>
<evidence type="ECO:0000256" key="8">
    <source>
        <dbReference type="ARBA" id="ARBA00048679"/>
    </source>
</evidence>
<dbReference type="Proteomes" id="UP001642540">
    <property type="component" value="Unassembled WGS sequence"/>
</dbReference>
<keyword evidence="5" id="KW-0418">Kinase</keyword>
<feature type="compositionally biased region" description="Basic and acidic residues" evidence="9">
    <location>
        <begin position="645"/>
        <end position="664"/>
    </location>
</feature>
<evidence type="ECO:0000256" key="9">
    <source>
        <dbReference type="SAM" id="MobiDB-lite"/>
    </source>
</evidence>
<organism evidence="11 12">
    <name type="scientific">Orchesella dallaii</name>
    <dbReference type="NCBI Taxonomy" id="48710"/>
    <lineage>
        <taxon>Eukaryota</taxon>
        <taxon>Metazoa</taxon>
        <taxon>Ecdysozoa</taxon>
        <taxon>Arthropoda</taxon>
        <taxon>Hexapoda</taxon>
        <taxon>Collembola</taxon>
        <taxon>Entomobryomorpha</taxon>
        <taxon>Entomobryoidea</taxon>
        <taxon>Orchesellidae</taxon>
        <taxon>Orchesellinae</taxon>
        <taxon>Orchesella</taxon>
    </lineage>
</organism>
<dbReference type="Gene3D" id="1.10.510.10">
    <property type="entry name" value="Transferase(Phosphotransferase) domain 1"/>
    <property type="match status" value="1"/>
</dbReference>
<comment type="caution">
    <text evidence="11">The sequence shown here is derived from an EMBL/GenBank/DDBJ whole genome shotgun (WGS) entry which is preliminary data.</text>
</comment>
<feature type="region of interest" description="Disordered" evidence="9">
    <location>
        <begin position="1"/>
        <end position="35"/>
    </location>
</feature>
<feature type="region of interest" description="Disordered" evidence="9">
    <location>
        <begin position="449"/>
        <end position="484"/>
    </location>
</feature>
<protein>
    <recommendedName>
        <fullName evidence="1">non-specific serine/threonine protein kinase</fullName>
        <ecNumber evidence="1">2.7.11.1</ecNumber>
    </recommendedName>
</protein>
<keyword evidence="2" id="KW-0723">Serine/threonine-protein kinase</keyword>
<keyword evidence="3" id="KW-0808">Transferase</keyword>
<name>A0ABP1RVG9_9HEXA</name>
<dbReference type="EC" id="2.7.11.1" evidence="1"/>
<dbReference type="InterPro" id="IPR011009">
    <property type="entry name" value="Kinase-like_dom_sf"/>
</dbReference>
<keyword evidence="12" id="KW-1185">Reference proteome</keyword>
<dbReference type="PANTHER" id="PTHR47167">
    <property type="entry name" value="SERINE/THREONINE-PROTEIN KINASE TAO1-LIKE PROTEIN"/>
    <property type="match status" value="1"/>
</dbReference>
<feature type="domain" description="Protein kinase" evidence="10">
    <location>
        <begin position="52"/>
        <end position="307"/>
    </location>
</feature>
<feature type="compositionally biased region" description="Basic and acidic residues" evidence="9">
    <location>
        <begin position="449"/>
        <end position="479"/>
    </location>
</feature>
<accession>A0ABP1RVG9</accession>
<sequence length="733" mass="84681">MERDENGLQIEQRSGGRTPEFEHYNYHNSRPGNLEDPEIASLFDGGDPEKIFEDLRVVGHGSLGAVYFAHNRETKEIVALKKMSFAGRQSGDAWEDILREIRFLRDLNHENTIEYKGCYLKEHTAWLSMEFCLGSISDLMQVLKEPLRELEIWAICSGLLRGLVHLHSMGRIHRDIKAGNILLTESGTIKLTNFGSASLSSPASSFAGSPYWMAPELILDSAYDEKVDVWSMGITCFEFAEGSPPYSSMNAMSALYMIVEGDSPTLTPLENGPSWSPNFLNFIETSLKKNPDVRPSSKEQLLFHPFIVKENPPSTLSPTEILLELISKAKEKMTMVLMAYSSANSTKSPRSRRDMSKNPKVLDNFATISILTREEMEHDSTAENMVQMGAYKRLRKEHQTALFKLEEKLSSEMDSCLTNQAKDYDNMVQKFNKKLEKLQTGSQYYQHELERKSKSNDNAEKKLSKEIGARQEAERSKFESRKRKELTNKENWRREAVFQHKKDCLEQEEQEMVTHQKDEMDEEMGKLSRSKLVEYHDLEKNLLKKEMAERMHQMENIHSLLLKQGEQVAELEVAQLKAIHQLKENQRKKLQQVELSNQREYMKKAEKKHKIEMRQGRKETESLEIVRERLENEWKMLVEYQAKDVKQAEAQKEKEKKELGERQMERKKKLEQKMGEEKRELEGEREERMRLLKECQTTHLGQLDEESIHSGLSALALSVTPTSEEDGGSSTPQ</sequence>
<evidence type="ECO:0000259" key="10">
    <source>
        <dbReference type="PROSITE" id="PS50011"/>
    </source>
</evidence>
<comment type="catalytic activity">
    <reaction evidence="8">
        <text>L-seryl-[protein] + ATP = O-phospho-L-seryl-[protein] + ADP + H(+)</text>
        <dbReference type="Rhea" id="RHEA:17989"/>
        <dbReference type="Rhea" id="RHEA-COMP:9863"/>
        <dbReference type="Rhea" id="RHEA-COMP:11604"/>
        <dbReference type="ChEBI" id="CHEBI:15378"/>
        <dbReference type="ChEBI" id="CHEBI:29999"/>
        <dbReference type="ChEBI" id="CHEBI:30616"/>
        <dbReference type="ChEBI" id="CHEBI:83421"/>
        <dbReference type="ChEBI" id="CHEBI:456216"/>
        <dbReference type="EC" id="2.7.11.1"/>
    </reaction>
</comment>
<feature type="region of interest" description="Disordered" evidence="9">
    <location>
        <begin position="645"/>
        <end position="686"/>
    </location>
</feature>
<reference evidence="11 12" key="1">
    <citation type="submission" date="2024-08" db="EMBL/GenBank/DDBJ databases">
        <authorList>
            <person name="Cucini C."/>
            <person name="Frati F."/>
        </authorList>
    </citation>
    <scope>NUCLEOTIDE SEQUENCE [LARGE SCALE GENOMIC DNA]</scope>
</reference>
<evidence type="ECO:0000313" key="11">
    <source>
        <dbReference type="EMBL" id="CAL8136583.1"/>
    </source>
</evidence>
<keyword evidence="6" id="KW-0067">ATP-binding</keyword>